<accession>A0A8D8VK86</accession>
<reference evidence="1" key="1">
    <citation type="submission" date="2021-05" db="EMBL/GenBank/DDBJ databases">
        <authorList>
            <person name="Alioto T."/>
            <person name="Alioto T."/>
            <person name="Gomez Garrido J."/>
        </authorList>
    </citation>
    <scope>NUCLEOTIDE SEQUENCE</scope>
</reference>
<name>A0A8D8VK86_9HEMI</name>
<proteinExistence type="predicted"/>
<sequence length="99" mass="11322">MLRLIRFVVNHKKILIKNPPITEPRITMNYRGLIKSSRVTPKTKGRLFRNGKLQNCYEKLSYGFGENSPISPASVAERKRSCLSTPSSRVRFPPKADFS</sequence>
<dbReference type="AlphaFoldDB" id="A0A8D8VK86"/>
<protein>
    <submittedName>
        <fullName evidence="1">Uncharacterized protein</fullName>
    </submittedName>
</protein>
<organism evidence="1">
    <name type="scientific">Cacopsylla melanoneura</name>
    <dbReference type="NCBI Taxonomy" id="428564"/>
    <lineage>
        <taxon>Eukaryota</taxon>
        <taxon>Metazoa</taxon>
        <taxon>Ecdysozoa</taxon>
        <taxon>Arthropoda</taxon>
        <taxon>Hexapoda</taxon>
        <taxon>Insecta</taxon>
        <taxon>Pterygota</taxon>
        <taxon>Neoptera</taxon>
        <taxon>Paraneoptera</taxon>
        <taxon>Hemiptera</taxon>
        <taxon>Sternorrhyncha</taxon>
        <taxon>Psylloidea</taxon>
        <taxon>Psyllidae</taxon>
        <taxon>Psyllinae</taxon>
        <taxon>Cacopsylla</taxon>
    </lineage>
</organism>
<dbReference type="EMBL" id="HBUF01364824">
    <property type="protein sequence ID" value="CAG6722981.1"/>
    <property type="molecule type" value="Transcribed_RNA"/>
</dbReference>
<evidence type="ECO:0000313" key="1">
    <source>
        <dbReference type="EMBL" id="CAG6722981.1"/>
    </source>
</evidence>